<name>A0ABT5F9M1_9GAMM</name>
<comment type="similarity">
    <text evidence="1 2">Belongs to the short-chain dehydrogenases/reductases (SDR) family.</text>
</comment>
<dbReference type="InterPro" id="IPR050259">
    <property type="entry name" value="SDR"/>
</dbReference>
<keyword evidence="4" id="KW-1185">Reference proteome</keyword>
<evidence type="ECO:0000256" key="2">
    <source>
        <dbReference type="RuleBase" id="RU000363"/>
    </source>
</evidence>
<dbReference type="PANTHER" id="PTHR42879:SF2">
    <property type="entry name" value="3-OXOACYL-[ACYL-CARRIER-PROTEIN] REDUCTASE FABG"/>
    <property type="match status" value="1"/>
</dbReference>
<dbReference type="PRINTS" id="PR00081">
    <property type="entry name" value="GDHRDH"/>
</dbReference>
<comment type="caution">
    <text evidence="3">The sequence shown here is derived from an EMBL/GenBank/DDBJ whole genome shotgun (WGS) entry which is preliminary data.</text>
</comment>
<keyword evidence="3" id="KW-0560">Oxidoreductase</keyword>
<dbReference type="InterPro" id="IPR020904">
    <property type="entry name" value="Sc_DH/Rdtase_CS"/>
</dbReference>
<dbReference type="EC" id="1.1.1.30" evidence="3"/>
<sequence>MLKGKIALVTGSTSGIGLATVEVLANAGCHIVVHGLVEDHIGEQIAHELAEKYNVLSYFSNANMADQNQILEMFSFIEQELGTVDILVNNAGIQHTAPVHEFPKDKWDLILAVNLSSAFHTTQAVLPKMQLKKWGRIVNIASVHGLVGSVNKSAYVAAKHGLVGLTKVTAIENANMGVTVNAICPGWVETPLINQQIQDIADKDGSDLATAKAKLVTAKQPRAEMAAPSQIGELIHFLCSDAAAGITGASLPIDGGWTAQ</sequence>
<gene>
    <name evidence="3" type="ORF">PN838_01415</name>
</gene>
<dbReference type="InterPro" id="IPR036291">
    <property type="entry name" value="NAD(P)-bd_dom_sf"/>
</dbReference>
<organism evidence="3 4">
    <name type="scientific">Psychrosphaera algicola</name>
    <dbReference type="NCBI Taxonomy" id="3023714"/>
    <lineage>
        <taxon>Bacteria</taxon>
        <taxon>Pseudomonadati</taxon>
        <taxon>Pseudomonadota</taxon>
        <taxon>Gammaproteobacteria</taxon>
        <taxon>Alteromonadales</taxon>
        <taxon>Pseudoalteromonadaceae</taxon>
        <taxon>Psychrosphaera</taxon>
    </lineage>
</organism>
<evidence type="ECO:0000313" key="4">
    <source>
        <dbReference type="Proteomes" id="UP001528411"/>
    </source>
</evidence>
<dbReference type="Gene3D" id="3.40.50.720">
    <property type="entry name" value="NAD(P)-binding Rossmann-like Domain"/>
    <property type="match status" value="1"/>
</dbReference>
<dbReference type="PRINTS" id="PR00080">
    <property type="entry name" value="SDRFAMILY"/>
</dbReference>
<accession>A0ABT5F9M1</accession>
<proteinExistence type="inferred from homology"/>
<dbReference type="Proteomes" id="UP001528411">
    <property type="component" value="Unassembled WGS sequence"/>
</dbReference>
<reference evidence="3 4" key="1">
    <citation type="submission" date="2023-01" db="EMBL/GenBank/DDBJ databases">
        <title>Psychrosphaera sp. nov., isolated from marine algae.</title>
        <authorList>
            <person name="Bayburt H."/>
            <person name="Choi B.J."/>
            <person name="Kim J.M."/>
            <person name="Choi D.G."/>
            <person name="Jeon C.O."/>
        </authorList>
    </citation>
    <scope>NUCLEOTIDE SEQUENCE [LARGE SCALE GENOMIC DNA]</scope>
    <source>
        <strain evidence="3 4">G1-22</strain>
    </source>
</reference>
<evidence type="ECO:0000256" key="1">
    <source>
        <dbReference type="ARBA" id="ARBA00006484"/>
    </source>
</evidence>
<dbReference type="RefSeq" id="WP_272179552.1">
    <property type="nucleotide sequence ID" value="NZ_JAQOMS010000002.1"/>
</dbReference>
<dbReference type="PROSITE" id="PS00061">
    <property type="entry name" value="ADH_SHORT"/>
    <property type="match status" value="1"/>
</dbReference>
<protein>
    <submittedName>
        <fullName evidence="3">3-hydroxybutyrate dehydrogenase</fullName>
        <ecNumber evidence="3">1.1.1.30</ecNumber>
    </submittedName>
</protein>
<dbReference type="SUPFAM" id="SSF51735">
    <property type="entry name" value="NAD(P)-binding Rossmann-fold domains"/>
    <property type="match status" value="1"/>
</dbReference>
<dbReference type="Pfam" id="PF00106">
    <property type="entry name" value="adh_short"/>
    <property type="match status" value="1"/>
</dbReference>
<dbReference type="PANTHER" id="PTHR42879">
    <property type="entry name" value="3-OXOACYL-(ACYL-CARRIER-PROTEIN) REDUCTASE"/>
    <property type="match status" value="1"/>
</dbReference>
<evidence type="ECO:0000313" key="3">
    <source>
        <dbReference type="EMBL" id="MDC2887754.1"/>
    </source>
</evidence>
<dbReference type="EMBL" id="JAQOMS010000002">
    <property type="protein sequence ID" value="MDC2887754.1"/>
    <property type="molecule type" value="Genomic_DNA"/>
</dbReference>
<dbReference type="NCBIfam" id="TIGR01963">
    <property type="entry name" value="PHB_DH"/>
    <property type="match status" value="1"/>
</dbReference>
<dbReference type="GO" id="GO:0003858">
    <property type="term" value="F:3-hydroxybutyrate dehydrogenase activity"/>
    <property type="evidence" value="ECO:0007669"/>
    <property type="project" value="UniProtKB-EC"/>
</dbReference>
<dbReference type="InterPro" id="IPR002347">
    <property type="entry name" value="SDR_fam"/>
</dbReference>
<dbReference type="InterPro" id="IPR011294">
    <property type="entry name" value="3-OHbutyrate_DH"/>
</dbReference>
<dbReference type="NCBIfam" id="NF009093">
    <property type="entry name" value="PRK12429.1"/>
    <property type="match status" value="1"/>
</dbReference>